<evidence type="ECO:0000259" key="11">
    <source>
        <dbReference type="PROSITE" id="PS50110"/>
    </source>
</evidence>
<feature type="compositionally biased region" description="Basic and acidic residues" evidence="9">
    <location>
        <begin position="1218"/>
        <end position="1232"/>
    </location>
</feature>
<dbReference type="PANTHER" id="PTHR43395">
    <property type="entry name" value="SENSOR HISTIDINE KINASE CHEA"/>
    <property type="match status" value="1"/>
</dbReference>
<evidence type="ECO:0000256" key="6">
    <source>
        <dbReference type="ARBA" id="ARBA00023012"/>
    </source>
</evidence>
<dbReference type="Gene3D" id="3.30.565.10">
    <property type="entry name" value="Histidine kinase-like ATPase, C-terminal domain"/>
    <property type="match status" value="1"/>
</dbReference>
<proteinExistence type="predicted"/>
<keyword evidence="5" id="KW-0418">Kinase</keyword>
<dbReference type="InterPro" id="IPR004358">
    <property type="entry name" value="Sig_transdc_His_kin-like_C"/>
</dbReference>
<feature type="region of interest" description="Disordered" evidence="9">
    <location>
        <begin position="1011"/>
        <end position="1033"/>
    </location>
</feature>
<keyword evidence="4" id="KW-0808">Transferase</keyword>
<dbReference type="CDD" id="cd00088">
    <property type="entry name" value="HPT"/>
    <property type="match status" value="2"/>
</dbReference>
<dbReference type="InterPro" id="IPR051315">
    <property type="entry name" value="Bact_Chemotaxis_CheA"/>
</dbReference>
<dbReference type="PANTHER" id="PTHR43395:SF8">
    <property type="entry name" value="HISTIDINE KINASE"/>
    <property type="match status" value="1"/>
</dbReference>
<comment type="catalytic activity">
    <reaction evidence="1">
        <text>ATP + protein L-histidine = ADP + protein N-phospho-L-histidine.</text>
        <dbReference type="EC" id="2.7.13.3"/>
    </reaction>
</comment>
<dbReference type="SMART" id="SM00448">
    <property type="entry name" value="REC"/>
    <property type="match status" value="1"/>
</dbReference>
<organism evidence="14 15">
    <name type="scientific">Natronospira bacteriovora</name>
    <dbReference type="NCBI Taxonomy" id="3069753"/>
    <lineage>
        <taxon>Bacteria</taxon>
        <taxon>Pseudomonadati</taxon>
        <taxon>Pseudomonadota</taxon>
        <taxon>Gammaproteobacteria</taxon>
        <taxon>Natronospirales</taxon>
        <taxon>Natronospiraceae</taxon>
        <taxon>Natronospira</taxon>
    </lineage>
</organism>
<dbReference type="SUPFAM" id="SSF47226">
    <property type="entry name" value="Histidine-containing phosphotransfer domain, HPT domain"/>
    <property type="match status" value="5"/>
</dbReference>
<dbReference type="CDD" id="cd17546">
    <property type="entry name" value="REC_hyHK_CKI1_RcsC-like"/>
    <property type="match status" value="1"/>
</dbReference>
<dbReference type="PROSITE" id="PS50851">
    <property type="entry name" value="CHEW"/>
    <property type="match status" value="1"/>
</dbReference>
<comment type="caution">
    <text evidence="14">The sequence shown here is derived from an EMBL/GenBank/DDBJ whole genome shotgun (WGS) entry which is preliminary data.</text>
</comment>
<feature type="modified residue" description="Phosphohistidine" evidence="7">
    <location>
        <position position="928"/>
    </location>
</feature>
<dbReference type="SMART" id="SM01231">
    <property type="entry name" value="H-kinase_dim"/>
    <property type="match status" value="1"/>
</dbReference>
<dbReference type="SUPFAM" id="SSF55874">
    <property type="entry name" value="ATPase domain of HSP90 chaperone/DNA topoisomerase II/histidine kinase"/>
    <property type="match status" value="1"/>
</dbReference>
<evidence type="ECO:0000256" key="2">
    <source>
        <dbReference type="ARBA" id="ARBA00012438"/>
    </source>
</evidence>
<dbReference type="CDD" id="cd00731">
    <property type="entry name" value="CheA_reg"/>
    <property type="match status" value="1"/>
</dbReference>
<dbReference type="Gene3D" id="3.40.50.2300">
    <property type="match status" value="1"/>
</dbReference>
<dbReference type="Gene3D" id="2.30.30.40">
    <property type="entry name" value="SH3 Domains"/>
    <property type="match status" value="1"/>
</dbReference>
<evidence type="ECO:0000313" key="15">
    <source>
        <dbReference type="Proteomes" id="UP001239019"/>
    </source>
</evidence>
<dbReference type="EMBL" id="JAVDDT010000008">
    <property type="protein sequence ID" value="MDQ2070595.1"/>
    <property type="molecule type" value="Genomic_DNA"/>
</dbReference>
<feature type="compositionally biased region" description="Low complexity" evidence="9">
    <location>
        <begin position="622"/>
        <end position="631"/>
    </location>
</feature>
<dbReference type="SUPFAM" id="SSF50341">
    <property type="entry name" value="CheW-like"/>
    <property type="match status" value="1"/>
</dbReference>
<dbReference type="InterPro" id="IPR008207">
    <property type="entry name" value="Sig_transdc_His_kin_Hpt_dom"/>
</dbReference>
<feature type="domain" description="Histidine kinase" evidence="10">
    <location>
        <begin position="1329"/>
        <end position="1562"/>
    </location>
</feature>
<dbReference type="PROSITE" id="PS50110">
    <property type="entry name" value="RESPONSE_REGULATORY"/>
    <property type="match status" value="1"/>
</dbReference>
<dbReference type="InterPro" id="IPR001789">
    <property type="entry name" value="Sig_transdc_resp-reg_receiver"/>
</dbReference>
<dbReference type="InterPro" id="IPR036890">
    <property type="entry name" value="HATPase_C_sf"/>
</dbReference>
<dbReference type="RefSeq" id="WP_306729091.1">
    <property type="nucleotide sequence ID" value="NZ_JAVDDT010000008.1"/>
</dbReference>
<dbReference type="SMART" id="SM00073">
    <property type="entry name" value="HPT"/>
    <property type="match status" value="2"/>
</dbReference>
<feature type="compositionally biased region" description="Low complexity" evidence="9">
    <location>
        <begin position="552"/>
        <end position="567"/>
    </location>
</feature>
<evidence type="ECO:0000256" key="4">
    <source>
        <dbReference type="ARBA" id="ARBA00022679"/>
    </source>
</evidence>
<feature type="region of interest" description="Disordered" evidence="9">
    <location>
        <begin position="797"/>
        <end position="824"/>
    </location>
</feature>
<dbReference type="SMART" id="SM00387">
    <property type="entry name" value="HATPase_c"/>
    <property type="match status" value="1"/>
</dbReference>
<evidence type="ECO:0000259" key="13">
    <source>
        <dbReference type="PROSITE" id="PS50894"/>
    </source>
</evidence>
<feature type="compositionally biased region" description="Acidic residues" evidence="9">
    <location>
        <begin position="1181"/>
        <end position="1199"/>
    </location>
</feature>
<dbReference type="Pfam" id="PF26379">
    <property type="entry name" value="FimL_2nd"/>
    <property type="match status" value="1"/>
</dbReference>
<evidence type="ECO:0000256" key="8">
    <source>
        <dbReference type="PROSITE-ProRule" id="PRU00169"/>
    </source>
</evidence>
<keyword evidence="3 8" id="KW-0597">Phosphoprotein</keyword>
<evidence type="ECO:0000313" key="14">
    <source>
        <dbReference type="EMBL" id="MDQ2070595.1"/>
    </source>
</evidence>
<evidence type="ECO:0000259" key="10">
    <source>
        <dbReference type="PROSITE" id="PS50109"/>
    </source>
</evidence>
<dbReference type="InterPro" id="IPR011006">
    <property type="entry name" value="CheY-like_superfamily"/>
</dbReference>
<feature type="region of interest" description="Disordered" evidence="9">
    <location>
        <begin position="550"/>
        <end position="639"/>
    </location>
</feature>
<reference evidence="14 15" key="1">
    <citation type="submission" date="2023-08" db="EMBL/GenBank/DDBJ databases">
        <title>Whole-genome sequencing of halo(alkali)philic microorganisms from hypersaline lakes.</title>
        <authorList>
            <person name="Sorokin D.Y."/>
            <person name="Abbas B."/>
            <person name="Merkel A.Y."/>
        </authorList>
    </citation>
    <scope>NUCLEOTIDE SEQUENCE [LARGE SCALE GENOMIC DNA]</scope>
    <source>
        <strain evidence="14 15">AB-CW4</strain>
    </source>
</reference>
<dbReference type="Pfam" id="PF01627">
    <property type="entry name" value="Hpt"/>
    <property type="match status" value="3"/>
</dbReference>
<dbReference type="Proteomes" id="UP001239019">
    <property type="component" value="Unassembled WGS sequence"/>
</dbReference>
<dbReference type="Pfam" id="PF02518">
    <property type="entry name" value="HATPase_c"/>
    <property type="match status" value="1"/>
</dbReference>
<feature type="domain" description="Response regulatory" evidence="11">
    <location>
        <begin position="1722"/>
        <end position="1838"/>
    </location>
</feature>
<feature type="region of interest" description="Disordered" evidence="9">
    <location>
        <begin position="1175"/>
        <end position="1237"/>
    </location>
</feature>
<dbReference type="SMART" id="SM00260">
    <property type="entry name" value="CheW"/>
    <property type="match status" value="1"/>
</dbReference>
<dbReference type="InterPro" id="IPR003594">
    <property type="entry name" value="HATPase_dom"/>
</dbReference>
<name>A0ABU0W997_9GAMM</name>
<dbReference type="PROSITE" id="PS50109">
    <property type="entry name" value="HIS_KIN"/>
    <property type="match status" value="1"/>
</dbReference>
<evidence type="ECO:0000259" key="12">
    <source>
        <dbReference type="PROSITE" id="PS50851"/>
    </source>
</evidence>
<dbReference type="Pfam" id="PF01584">
    <property type="entry name" value="CheW"/>
    <property type="match status" value="1"/>
</dbReference>
<dbReference type="EC" id="2.7.13.3" evidence="2"/>
<dbReference type="Gene3D" id="1.20.120.160">
    <property type="entry name" value="HPT domain"/>
    <property type="match status" value="4"/>
</dbReference>
<dbReference type="InterPro" id="IPR036061">
    <property type="entry name" value="CheW-like_dom_sf"/>
</dbReference>
<evidence type="ECO:0000256" key="1">
    <source>
        <dbReference type="ARBA" id="ARBA00000085"/>
    </source>
</evidence>
<dbReference type="InterPro" id="IPR005467">
    <property type="entry name" value="His_kinase_dom"/>
</dbReference>
<feature type="domain" description="HPt" evidence="13">
    <location>
        <begin position="639"/>
        <end position="743"/>
    </location>
</feature>
<dbReference type="PROSITE" id="PS50894">
    <property type="entry name" value="HPT"/>
    <property type="match status" value="3"/>
</dbReference>
<feature type="domain" description="CheW-like" evidence="12">
    <location>
        <begin position="1564"/>
        <end position="1702"/>
    </location>
</feature>
<protein>
    <recommendedName>
        <fullName evidence="2">histidine kinase</fullName>
        <ecNumber evidence="2">2.7.13.3</ecNumber>
    </recommendedName>
</protein>
<feature type="domain" description="HPt" evidence="13">
    <location>
        <begin position="1048"/>
        <end position="1155"/>
    </location>
</feature>
<keyword evidence="6" id="KW-0902">Two-component regulatory system</keyword>
<dbReference type="SUPFAM" id="SSF52172">
    <property type="entry name" value="CheY-like"/>
    <property type="match status" value="1"/>
</dbReference>
<feature type="modified residue" description="4-aspartylphosphate" evidence="8">
    <location>
        <position position="1771"/>
    </location>
</feature>
<dbReference type="InterPro" id="IPR058661">
    <property type="entry name" value="FimL_2nd"/>
</dbReference>
<evidence type="ECO:0000256" key="3">
    <source>
        <dbReference type="ARBA" id="ARBA00022553"/>
    </source>
</evidence>
<evidence type="ECO:0000256" key="5">
    <source>
        <dbReference type="ARBA" id="ARBA00022777"/>
    </source>
</evidence>
<keyword evidence="15" id="KW-1185">Reference proteome</keyword>
<feature type="domain" description="HPt" evidence="13">
    <location>
        <begin position="884"/>
        <end position="985"/>
    </location>
</feature>
<feature type="modified residue" description="Phosphohistidine" evidence="7">
    <location>
        <position position="1095"/>
    </location>
</feature>
<dbReference type="InterPro" id="IPR004105">
    <property type="entry name" value="CheA-like_dim"/>
</dbReference>
<evidence type="ECO:0000256" key="9">
    <source>
        <dbReference type="SAM" id="MobiDB-lite"/>
    </source>
</evidence>
<dbReference type="InterPro" id="IPR002545">
    <property type="entry name" value="CheW-lke_dom"/>
</dbReference>
<dbReference type="InterPro" id="IPR036641">
    <property type="entry name" value="HPT_dom_sf"/>
</dbReference>
<gene>
    <name evidence="14" type="ORF">RBH19_12010</name>
</gene>
<feature type="modified residue" description="Phosphohistidine" evidence="7">
    <location>
        <position position="686"/>
    </location>
</feature>
<feature type="compositionally biased region" description="Acidic residues" evidence="9">
    <location>
        <begin position="801"/>
        <end position="824"/>
    </location>
</feature>
<sequence>MTQAASDSLLWIKSELDNTFTQARHGLEAYVEDEQQDGLENCLRALRQAHGTLRMVEVYGAAMLAEEMEALGRAIAEGSVKDGDGALEVLSRGLLQLPDYLERVVGGQPDVPLALLSLINDMRASRGRPLLSESAIFAKDIGGRRLSEKVARPGAAVGDSQQLAQKLRGKFQKALLGWYREPTAGKYLKALAKIAEKLEEASESPPVFQLWWVVGGALEALAHGGLEADVSFKQLMGRVDREIKRLADQGEDIIQSDPPEELINNLLYYIARATAGGDRVRGIRDSFGLDELLPDEERLRSVEDALAGPNAALMQTVSTAVKEDLARVKDTLDIHVRTGQTDSSELGPLADLLRKVSDTLGMLGLDHLKERVANERDNLQQMAQSQAAIDDNSLMQTASALLEVEQRLDRQMAGVATGRGDDDGADQEVSGAVIRECIVNLAKVKERVQDFVKTPEQRDKLEPIPQLVHQIRAGLGLLELERAGNILQAAALFIRDRIFGSQETPGPESLDRLADAIVSTEFYLETIQQGRGRPESMLDNAEHCISELGYRPGALPEDSAAAAPSDAAGDEIVLEGPPDTTDESIESEALTMPGLAEEEAGPEEETARPDAGLEAQAPAPEPESASKPAAPAKKKLPPADEVAPEIVEIFLEEADEELASLREQYPRWRDNAGDQEALTTVRRSFHTLKGSGRMVGAEFIGEFAWSFENLLNRIIDQTVDPGPPMVALVGDAIDAIPDLIRHLKGEGDIEVDAVGLMEKADAYSRGEQPGEATPDLHAGALEEAAATDEEPEAIEMPAVPEPDDSADDEAGVGELSSEDLDLSFDESDDSALDAALDELEWPAEEYTAETEAGPDATGVVGEAASETADEAGLDLEGEDAFDVEPAMDPVLFEIFQKETDRHLSTVSEQADAINEEPVISADLLRALHTLNGSSHTADVEEIPALIAPLERLAREMQEADIAPDAGFADLLRESVAEVRKQVAGLATPAGAPQPDAALLERIHERAQALSVSTAVEPEPVAEDEKVSHAADSTAAKVVSPDRIPLDDLPDYDEELAGVFMEEALELQEAMDEALQEWRVERDEAALVAALQRHLHTLKGGARMSGLKPMGDLSHEMETVLTKAVDGKLPVSAEFTSLIQRCVDRVHRMIEQVGAGEAIVDGSDLEDELKRLDRRGGRVFDDEPVSDLEQEDEWTPEPDEAPTTSTPVEPTAGEAPAEESAHDPLAEHGERRSASRVQQEVVRVRADLLENLLNNAGEVSIYRSRVEQQLSNMDFHLKELDQTVDRLRHQFRDLEIEIEAQVRYQWEKEEGSADLEFDPLELDRYSQLQQLSRALQESVSDLVSLQGLLSNHAREAETLLVQQSRVNTDLQDGLMRTRMLPFSRHAQRLRRLVRQTAAEEGKQVDLRLIGGEGEMDRQVLERIIAPLEHMLRNSVVHGIETPEERDKDGKPEEGLIAIELHREGSEVVIEVMDDGRGLNVQKIRARAEKMGLVKPGVELSEAETIQYILEPGFSTADTITQTAGRGVGMDVVHSEIKQLGGSFHMTSSEGVGSRFTIRLPYTLAITQALMVDVADEVFAIPLPSIEGIVRISKDEIEQKLADEEPRFRYGGRDYQLQHLSGMLGFGRPSLPDDASTLPVLLVRVGDYASALVTEGMRGSREVVVKSVGPQIANVRGISGATIMGDGSIVLILDVGGMVRGGVQTVTTDMAEQPAAARADETPTVMVVDDSITVRRVTERLLKRYGLKVVTAKDGVDALAELQDVKPDVMLLDIEMPRMDGYELATHMRNDEELKSVPIIMITSRTGDKHRNRAFEIGVDRYLGKPYQETELMENIRSLVGDFDPQRTSMGSE</sequence>
<dbReference type="PRINTS" id="PR00344">
    <property type="entry name" value="BCTRLSENSOR"/>
</dbReference>
<evidence type="ECO:0000256" key="7">
    <source>
        <dbReference type="PROSITE-ProRule" id="PRU00110"/>
    </source>
</evidence>
<dbReference type="Pfam" id="PF00072">
    <property type="entry name" value="Response_reg"/>
    <property type="match status" value="1"/>
</dbReference>
<accession>A0ABU0W997</accession>